<dbReference type="HOGENOM" id="CLU_670083_0_0_1"/>
<dbReference type="PROSITE" id="PS00028">
    <property type="entry name" value="ZINC_FINGER_C2H2_1"/>
    <property type="match status" value="1"/>
</dbReference>
<dbReference type="SMART" id="SM00355">
    <property type="entry name" value="ZnF_C2H2"/>
    <property type="match status" value="2"/>
</dbReference>
<dbReference type="Proteomes" id="UP000005206">
    <property type="component" value="Chromosome 3"/>
</dbReference>
<name>C7YM53_FUSV7</name>
<evidence type="ECO:0000256" key="1">
    <source>
        <dbReference type="PROSITE-ProRule" id="PRU00042"/>
    </source>
</evidence>
<keyword evidence="1" id="KW-0862">Zinc</keyword>
<proteinExistence type="predicted"/>
<keyword evidence="1" id="KW-0863">Zinc-finger</keyword>
<dbReference type="RefSeq" id="XP_003052596.1">
    <property type="nucleotide sequence ID" value="XM_003052550.1"/>
</dbReference>
<dbReference type="VEuPathDB" id="FungiDB:NECHADRAFT_77764"/>
<dbReference type="InterPro" id="IPR013087">
    <property type="entry name" value="Znf_C2H2_type"/>
</dbReference>
<dbReference type="EMBL" id="GG698897">
    <property type="protein sequence ID" value="EEU46883.1"/>
    <property type="molecule type" value="Genomic_DNA"/>
</dbReference>
<feature type="domain" description="C2H2-type" evidence="2">
    <location>
        <begin position="442"/>
        <end position="469"/>
    </location>
</feature>
<gene>
    <name evidence="3" type="ORF">NECHADRAFT_77764</name>
</gene>
<dbReference type="PROSITE" id="PS50157">
    <property type="entry name" value="ZINC_FINGER_C2H2_2"/>
    <property type="match status" value="1"/>
</dbReference>
<dbReference type="OrthoDB" id="5245608at2759"/>
<protein>
    <recommendedName>
        <fullName evidence="2">C2H2-type domain-containing protein</fullName>
    </recommendedName>
</protein>
<dbReference type="GeneID" id="9663948"/>
<organism evidence="3 4">
    <name type="scientific">Fusarium vanettenii (strain ATCC MYA-4622 / CBS 123669 / FGSC 9596 / NRRL 45880 / 77-13-4)</name>
    <name type="common">Fusarium solani subsp. pisi</name>
    <dbReference type="NCBI Taxonomy" id="660122"/>
    <lineage>
        <taxon>Eukaryota</taxon>
        <taxon>Fungi</taxon>
        <taxon>Dikarya</taxon>
        <taxon>Ascomycota</taxon>
        <taxon>Pezizomycotina</taxon>
        <taxon>Sordariomycetes</taxon>
        <taxon>Hypocreomycetidae</taxon>
        <taxon>Hypocreales</taxon>
        <taxon>Nectriaceae</taxon>
        <taxon>Fusarium</taxon>
        <taxon>Fusarium solani species complex</taxon>
        <taxon>Fusarium vanettenii</taxon>
    </lineage>
</organism>
<evidence type="ECO:0000259" key="2">
    <source>
        <dbReference type="PROSITE" id="PS50157"/>
    </source>
</evidence>
<keyword evidence="4" id="KW-1185">Reference proteome</keyword>
<dbReference type="KEGG" id="nhe:NECHADRAFT_77764"/>
<accession>C7YM53</accession>
<evidence type="ECO:0000313" key="3">
    <source>
        <dbReference type="EMBL" id="EEU46883.1"/>
    </source>
</evidence>
<dbReference type="InParanoid" id="C7YM53"/>
<dbReference type="GO" id="GO:0008270">
    <property type="term" value="F:zinc ion binding"/>
    <property type="evidence" value="ECO:0007669"/>
    <property type="project" value="UniProtKB-KW"/>
</dbReference>
<reference evidence="3 4" key="1">
    <citation type="journal article" date="2009" name="PLoS Genet.">
        <title>The genome of Nectria haematococca: contribution of supernumerary chromosomes to gene expansion.</title>
        <authorList>
            <person name="Coleman J.J."/>
            <person name="Rounsley S.D."/>
            <person name="Rodriguez-Carres M."/>
            <person name="Kuo A."/>
            <person name="Wasmann C.C."/>
            <person name="Grimwood J."/>
            <person name="Schmutz J."/>
            <person name="Taga M."/>
            <person name="White G.J."/>
            <person name="Zhou S."/>
            <person name="Schwartz D.C."/>
            <person name="Freitag M."/>
            <person name="Ma L.J."/>
            <person name="Danchin E.G."/>
            <person name="Henrissat B."/>
            <person name="Coutinho P.M."/>
            <person name="Nelson D.R."/>
            <person name="Straney D."/>
            <person name="Napoli C.A."/>
            <person name="Barker B.M."/>
            <person name="Gribskov M."/>
            <person name="Rep M."/>
            <person name="Kroken S."/>
            <person name="Molnar I."/>
            <person name="Rensing C."/>
            <person name="Kennell J.C."/>
            <person name="Zamora J."/>
            <person name="Farman M.L."/>
            <person name="Selker E.U."/>
            <person name="Salamov A."/>
            <person name="Shapiro H."/>
            <person name="Pangilinan J."/>
            <person name="Lindquist E."/>
            <person name="Lamers C."/>
            <person name="Grigoriev I.V."/>
            <person name="Geiser D.M."/>
            <person name="Covert S.F."/>
            <person name="Temporini E."/>
            <person name="Vanetten H.D."/>
        </authorList>
    </citation>
    <scope>NUCLEOTIDE SEQUENCE [LARGE SCALE GENOMIC DNA]</scope>
    <source>
        <strain evidence="4">ATCC MYA-4622 / CBS 123669 / FGSC 9596 / NRRL 45880 / 77-13-4</strain>
    </source>
</reference>
<evidence type="ECO:0000313" key="4">
    <source>
        <dbReference type="Proteomes" id="UP000005206"/>
    </source>
</evidence>
<sequence>MSVTGLYDYTVVMTVLDVVKKTQPILVLPVISAWLNAHQEPNFTIRQSLWAWTMNAVTNASLLHITLGLTGTHRRRMEMWVTWSTEQRRQALVSIRTGIKTPLVENELSGNTGVLAFRPFSEFSPTKFKPLSGESRRLWEVFYDTLVSIGAKYGLSPNDFQYYCTIPSSKGSGHRVFCPFHVLSRPQALAIGWDWHILSTLARKKLRIMRKFCNRHAEGAGYGEPQVTELVFIYWIAHHFSSKIQQIGNAFKASLCKGPDHRIAMRFGLVANKHLDPVNYIDLSQSTITFDTVTTNFGMMNYDSGAWDGIRRLLTLIPQQHAYWKVDRGLGSGPWAGVQDESIIPIPPVPEFEMEPLPIESWLQSGDTVSESTDLLKCPACHSNFGSIALLVQHNRRGLCLDETKSSADAILSGTRSPETPQQLPRQDAVDAEYWKTVAEKYKCPDCSKICAGESHFQRHMANHRKEDEFR</sequence>
<keyword evidence="1" id="KW-0479">Metal-binding</keyword>
<dbReference type="AlphaFoldDB" id="C7YM53"/>